<dbReference type="PANTHER" id="PTHR31001:SF85">
    <property type="entry name" value="ZN(II)2CYS6 TRANSCRIPTION FACTOR (EUROFUNG)"/>
    <property type="match status" value="1"/>
</dbReference>
<dbReference type="EMBL" id="QZBZ01000083">
    <property type="protein sequence ID" value="TIA37403.1"/>
    <property type="molecule type" value="Genomic_DNA"/>
</dbReference>
<dbReference type="CDD" id="cd00067">
    <property type="entry name" value="GAL4"/>
    <property type="match status" value="1"/>
</dbReference>
<dbReference type="GO" id="GO:0005634">
    <property type="term" value="C:nucleus"/>
    <property type="evidence" value="ECO:0007669"/>
    <property type="project" value="UniProtKB-SubCell"/>
</dbReference>
<dbReference type="PANTHER" id="PTHR31001">
    <property type="entry name" value="UNCHARACTERIZED TRANSCRIPTIONAL REGULATORY PROTEIN"/>
    <property type="match status" value="1"/>
</dbReference>
<evidence type="ECO:0000313" key="9">
    <source>
        <dbReference type="EMBL" id="TIA37403.1"/>
    </source>
</evidence>
<name>A0A4S8SB55_AURPU</name>
<dbReference type="SUPFAM" id="SSF57701">
    <property type="entry name" value="Zn2/Cys6 DNA-binding domain"/>
    <property type="match status" value="1"/>
</dbReference>
<proteinExistence type="predicted"/>
<dbReference type="PROSITE" id="PS50048">
    <property type="entry name" value="ZN2_CY6_FUNGAL_2"/>
    <property type="match status" value="1"/>
</dbReference>
<feature type="compositionally biased region" description="Basic and acidic residues" evidence="4">
    <location>
        <begin position="80"/>
        <end position="93"/>
    </location>
</feature>
<feature type="domain" description="Zn(2)-C6 fungal-type" evidence="5">
    <location>
        <begin position="5"/>
        <end position="35"/>
    </location>
</feature>
<dbReference type="Proteomes" id="UP000310374">
    <property type="component" value="Unassembled WGS sequence"/>
</dbReference>
<accession>A0A4S8SB55</accession>
<dbReference type="Pfam" id="PF04082">
    <property type="entry name" value="Fungal_trans"/>
    <property type="match status" value="1"/>
</dbReference>
<dbReference type="Proteomes" id="UP000308005">
    <property type="component" value="Unassembled WGS sequence"/>
</dbReference>
<evidence type="ECO:0000313" key="12">
    <source>
        <dbReference type="Proteomes" id="UP000308724"/>
    </source>
</evidence>
<dbReference type="GO" id="GO:0003677">
    <property type="term" value="F:DNA binding"/>
    <property type="evidence" value="ECO:0007669"/>
    <property type="project" value="InterPro"/>
</dbReference>
<dbReference type="GO" id="GO:0006351">
    <property type="term" value="P:DNA-templated transcription"/>
    <property type="evidence" value="ECO:0007669"/>
    <property type="project" value="InterPro"/>
</dbReference>
<evidence type="ECO:0000313" key="8">
    <source>
        <dbReference type="EMBL" id="THZ26668.1"/>
    </source>
</evidence>
<evidence type="ECO:0000313" key="13">
    <source>
        <dbReference type="Proteomes" id="UP000310374"/>
    </source>
</evidence>
<comment type="subcellular location">
    <subcellularLocation>
        <location evidence="1">Nucleus</location>
    </subcellularLocation>
</comment>
<dbReference type="CDD" id="cd12148">
    <property type="entry name" value="fungal_TF_MHR"/>
    <property type="match status" value="1"/>
</dbReference>
<dbReference type="Proteomes" id="UP000304951">
    <property type="component" value="Unassembled WGS sequence"/>
</dbReference>
<dbReference type="EMBL" id="QZAF01000392">
    <property type="protein sequence ID" value="THV67610.1"/>
    <property type="molecule type" value="Genomic_DNA"/>
</dbReference>
<dbReference type="Pfam" id="PF00172">
    <property type="entry name" value="Zn_clus"/>
    <property type="match status" value="1"/>
</dbReference>
<dbReference type="AlphaFoldDB" id="A0A4S8SB55"/>
<evidence type="ECO:0000256" key="3">
    <source>
        <dbReference type="ARBA" id="ARBA00023242"/>
    </source>
</evidence>
<dbReference type="InterPro" id="IPR007219">
    <property type="entry name" value="XnlR_reg_dom"/>
</dbReference>
<dbReference type="SMART" id="SM00066">
    <property type="entry name" value="GAL4"/>
    <property type="match status" value="1"/>
</dbReference>
<dbReference type="PROSITE" id="PS00463">
    <property type="entry name" value="ZN2_CY6_FUNGAL_1"/>
    <property type="match status" value="1"/>
</dbReference>
<keyword evidence="3" id="KW-0539">Nucleus</keyword>
<protein>
    <recommendedName>
        <fullName evidence="5">Zn(2)-C6 fungal-type domain-containing protein</fullName>
    </recommendedName>
</protein>
<dbReference type="Proteomes" id="UP000308724">
    <property type="component" value="Unassembled WGS sequence"/>
</dbReference>
<dbReference type="Gene3D" id="4.10.240.10">
    <property type="entry name" value="Zn(2)-C6 fungal-type DNA-binding domain"/>
    <property type="match status" value="1"/>
</dbReference>
<dbReference type="GO" id="GO:0000981">
    <property type="term" value="F:DNA-binding transcription factor activity, RNA polymerase II-specific"/>
    <property type="evidence" value="ECO:0007669"/>
    <property type="project" value="InterPro"/>
</dbReference>
<dbReference type="SMART" id="SM00906">
    <property type="entry name" value="Fungal_trans"/>
    <property type="match status" value="1"/>
</dbReference>
<evidence type="ECO:0000256" key="2">
    <source>
        <dbReference type="ARBA" id="ARBA00022723"/>
    </source>
</evidence>
<comment type="caution">
    <text evidence="6">The sequence shown here is derived from an EMBL/GenBank/DDBJ whole genome shotgun (WGS) entry which is preliminary data.</text>
</comment>
<evidence type="ECO:0000313" key="11">
    <source>
        <dbReference type="Proteomes" id="UP000308005"/>
    </source>
</evidence>
<dbReference type="EMBL" id="QZBM01000068">
    <property type="protein sequence ID" value="THZ26668.1"/>
    <property type="molecule type" value="Genomic_DNA"/>
</dbReference>
<reference evidence="10 11" key="1">
    <citation type="submission" date="2018-10" db="EMBL/GenBank/DDBJ databases">
        <title>Fifty Aureobasidium pullulans genomes reveal a recombining polyextremotolerant generalist.</title>
        <authorList>
            <person name="Gostincar C."/>
            <person name="Turk M."/>
            <person name="Zajc J."/>
            <person name="Gunde-Cimerman N."/>
        </authorList>
    </citation>
    <scope>NUCLEOTIDE SEQUENCE [LARGE SCALE GENOMIC DNA]</scope>
    <source>
        <strain evidence="7 13">EXF-10081</strain>
        <strain evidence="6 10">EXF-11900</strain>
        <strain evidence="9 12">EXF-1645</strain>
        <strain evidence="8 11">EXF-3863</strain>
    </source>
</reference>
<evidence type="ECO:0000256" key="1">
    <source>
        <dbReference type="ARBA" id="ARBA00004123"/>
    </source>
</evidence>
<dbReference type="GO" id="GO:0008270">
    <property type="term" value="F:zinc ion binding"/>
    <property type="evidence" value="ECO:0007669"/>
    <property type="project" value="InterPro"/>
</dbReference>
<dbReference type="InterPro" id="IPR050613">
    <property type="entry name" value="Sec_Metabolite_Reg"/>
</dbReference>
<keyword evidence="2" id="KW-0479">Metal-binding</keyword>
<evidence type="ECO:0000313" key="10">
    <source>
        <dbReference type="Proteomes" id="UP000304951"/>
    </source>
</evidence>
<evidence type="ECO:0000256" key="4">
    <source>
        <dbReference type="SAM" id="MobiDB-lite"/>
    </source>
</evidence>
<dbReference type="InterPro" id="IPR001138">
    <property type="entry name" value="Zn2Cys6_DnaBD"/>
</dbReference>
<dbReference type="EMBL" id="QZAT01000014">
    <property type="protein sequence ID" value="THX32635.1"/>
    <property type="molecule type" value="Genomic_DNA"/>
</dbReference>
<evidence type="ECO:0000313" key="7">
    <source>
        <dbReference type="EMBL" id="THX32635.1"/>
    </source>
</evidence>
<evidence type="ECO:0000313" key="6">
    <source>
        <dbReference type="EMBL" id="THV67610.1"/>
    </source>
</evidence>
<sequence length="646" mass="73319">MSNQACEPCARRKVRCDKQQPCSNCKRRKQDQCTYPEAAPTDRVKRLESLVRSLGGDPNSDGSRTPKRARLGPSPVETQSNDRDAGASTESERGQPILVEQDGQSYYVEMRAWHSHLGLEVNQQNEVNHDVLMSRPLISRTKPDALQGLLRADYNINLALQHPSVQDANFLWDRFERNANPLIKIDFDWALKGLRANSTDIEGRTSLKDPEHTFLFCLYLMSIVSIPEEECTKILHQPKQVLLSHYQAVCEQALSRSNIFCIADVIIIRALILYMASCAASIERLSIRSLFSLMGLTIRNAEALGIHRDGAILRLNPVETESRRRLWWHLQHLDLALGVRCGTTPLTLMAGWDANVPLNVEDSDLNPDMTEAPAERKGLTSLSYCLWTYWIVSQQREFFSSNRGKLGISWASNKSLPHATKISLINTMEEGLNKKFLQYCDPIKPLDILVQLTSRALICTMRMFTLHPMSFSGDANITDEQRHAQLVEAAIKSLEYNIALNSRPEIQRFQWFINGYFQWHAFISVIVEVMQLKGSPEAQRIWDLLSDLYTYNKNLLELSEDRRKLHAAELITSAWKARQTADPSAYKPACVSILEPLLSDNRGDATKTQTEVVGQPLGPVMTDEDLNAMLDLEFQDIDWGFWAGME</sequence>
<gene>
    <name evidence="9" type="ORF">D6C78_04746</name>
    <name evidence="8" type="ORF">D6C91_02533</name>
    <name evidence="7" type="ORF">D6D12_02091</name>
    <name evidence="6" type="ORF">D6D28_07364</name>
</gene>
<evidence type="ECO:0000259" key="5">
    <source>
        <dbReference type="PROSITE" id="PS50048"/>
    </source>
</evidence>
<dbReference type="InterPro" id="IPR036864">
    <property type="entry name" value="Zn2-C6_fun-type_DNA-bd_sf"/>
</dbReference>
<organism evidence="6 10">
    <name type="scientific">Aureobasidium pullulans</name>
    <name type="common">Black yeast</name>
    <name type="synonym">Pullularia pullulans</name>
    <dbReference type="NCBI Taxonomy" id="5580"/>
    <lineage>
        <taxon>Eukaryota</taxon>
        <taxon>Fungi</taxon>
        <taxon>Dikarya</taxon>
        <taxon>Ascomycota</taxon>
        <taxon>Pezizomycotina</taxon>
        <taxon>Dothideomycetes</taxon>
        <taxon>Dothideomycetidae</taxon>
        <taxon>Dothideales</taxon>
        <taxon>Saccotheciaceae</taxon>
        <taxon>Aureobasidium</taxon>
    </lineage>
</organism>
<feature type="region of interest" description="Disordered" evidence="4">
    <location>
        <begin position="49"/>
        <end position="98"/>
    </location>
</feature>